<evidence type="ECO:0000313" key="2">
    <source>
        <dbReference type="EMBL" id="CAJ53570.2"/>
    </source>
</evidence>
<keyword evidence="1" id="KW-0472">Membrane</keyword>
<keyword evidence="1" id="KW-0812">Transmembrane</keyword>
<feature type="transmembrane region" description="Helical" evidence="1">
    <location>
        <begin position="7"/>
        <end position="26"/>
    </location>
</feature>
<feature type="transmembrane region" description="Helical" evidence="1">
    <location>
        <begin position="63"/>
        <end position="81"/>
    </location>
</feature>
<keyword evidence="3" id="KW-1185">Reference proteome</keyword>
<feature type="transmembrane region" description="Helical" evidence="1">
    <location>
        <begin position="32"/>
        <end position="51"/>
    </location>
</feature>
<evidence type="ECO:0000313" key="3">
    <source>
        <dbReference type="Proteomes" id="UP000001975"/>
    </source>
</evidence>
<dbReference type="AlphaFoldDB" id="Q18EQ1"/>
<dbReference type="Proteomes" id="UP000001975">
    <property type="component" value="Chromosome"/>
</dbReference>
<dbReference type="GeneID" id="4193489"/>
<dbReference type="RefSeq" id="WP_048066859.1">
    <property type="nucleotide sequence ID" value="NC_008212.1"/>
</dbReference>
<proteinExistence type="predicted"/>
<keyword evidence="1" id="KW-1133">Transmembrane helix</keyword>
<dbReference type="EMBL" id="AM180088">
    <property type="protein sequence ID" value="CAJ53570.2"/>
    <property type="molecule type" value="Genomic_DNA"/>
</dbReference>
<evidence type="ECO:0000256" key="1">
    <source>
        <dbReference type="SAM" id="Phobius"/>
    </source>
</evidence>
<protein>
    <submittedName>
        <fullName evidence="2">Uncharacterized protein</fullName>
    </submittedName>
</protein>
<dbReference type="InterPro" id="IPR058357">
    <property type="entry name" value="DUF8044"/>
</dbReference>
<accession>Q18EQ1</accession>
<reference evidence="2 3" key="1">
    <citation type="journal article" date="2006" name="BMC Genomics">
        <title>The genome of the square archaeon Haloquadratum walsbyi: life at the limits of water activity.</title>
        <authorList>
            <person name="Bolhuis H.H."/>
            <person name="Palm P.P."/>
            <person name="Wende A.W."/>
            <person name="Falb M.M."/>
            <person name="Rampp M.M."/>
            <person name="Rodriguez-Valera F.F."/>
            <person name="Pfeiffer F.F."/>
            <person name="Oesterhelt D.D."/>
        </authorList>
    </citation>
    <scope>NUCLEOTIDE SEQUENCE [LARGE SCALE GENOMIC DNA]</scope>
    <source>
        <strain evidence="3">DSM 16790 / HBSQ001</strain>
    </source>
</reference>
<organism evidence="2 3">
    <name type="scientific">Haloquadratum walsbyi (strain DSM 16790 / HBSQ001)</name>
    <dbReference type="NCBI Taxonomy" id="362976"/>
    <lineage>
        <taxon>Archaea</taxon>
        <taxon>Methanobacteriati</taxon>
        <taxon>Methanobacteriota</taxon>
        <taxon>Stenosarchaea group</taxon>
        <taxon>Halobacteria</taxon>
        <taxon>Halobacteriales</taxon>
        <taxon>Haloferacaceae</taxon>
        <taxon>Haloquadratum</taxon>
    </lineage>
</organism>
<dbReference type="eggNOG" id="arCOG03875">
    <property type="taxonomic scope" value="Archaea"/>
</dbReference>
<gene>
    <name evidence="2" type="ordered locus">HQ_3475A</name>
</gene>
<dbReference type="KEGG" id="hwa:HQ_3475A"/>
<name>Q18EQ1_HALWD</name>
<sequence>MTQRLRFVHAQLGGMSAAIIALTVLNALTLELFFVISLISLLIVTELTAPFSITPRWRRRLRWVIGIGLAGFGYIVIRRIIEILPPDAFNIQLNTYLRILLSFHL</sequence>
<dbReference type="Pfam" id="PF26161">
    <property type="entry name" value="DUF8044"/>
    <property type="match status" value="1"/>
</dbReference>
<dbReference type="HOGENOM" id="CLU_172279_0_0_2"/>